<dbReference type="GO" id="GO:0005737">
    <property type="term" value="C:cytoplasm"/>
    <property type="evidence" value="ECO:0007669"/>
    <property type="project" value="TreeGrafter"/>
</dbReference>
<evidence type="ECO:0000259" key="2">
    <source>
        <dbReference type="Pfam" id="PF19273"/>
    </source>
</evidence>
<dbReference type="PaxDb" id="55529-EKX44889"/>
<dbReference type="InterPro" id="IPR045065">
    <property type="entry name" value="XPO1/5"/>
</dbReference>
<sequence length="1162" mass="128500">MEQSPELIEFVNALQILHDPKSNQNDRQFAHNICESAKSDDLRAYSLASQLVSASLPHHLYEHLITKRWNTLDPSSRAQLKIVSLEIISKWNTDLLVEPRFLKEKAVQIVALIAKREWPHQWPSLFAELTSLSRTGDSHCELVLHVLRGIAEGMFDEDQLSDARRNELLVALNNEFASLFAFCFQVLEEKFLLFQSSVDLEKQKAKCLVSAALKMFEAYAPLSSFQVLAQCGLLQAICALLANPDLRGEALGVLQAICAKKCKDVPHEAVTNLVGSLLELCKGGLLQQTEFDFHKGLCVALTELGLNFWTSFSSQQTIVEGYLSLMASFTNYHALAITAITTPFWRNYLDGQNAVTGVNLPPQIHEALMATILDKVSCKPGSDWEDLCGVEEFSDFDEYFKFWGQVKAKVLEIVRKLANLMPLNSIMFIGAQWQNALQQTQELLLNGVQSLDEKVDSRIEALQSVLENIILGVPLANFQNENDDVNGACRMLVGILVSRDVNGQIVMASIVRMGLVVLIPFLRMRGGDSGLGAEIISKMLNFYDLFPISSESSFVSNTLRTSLNLSDTVTMRRRLSAAIVKLAHAMSAHLLPYRDQINNKVQSLFSSGQVTGEETSHLYELLFVLSNPLPSDAERAAFLDSIMMQPLAEWNDPVLTQAMSDPHAWVQGGIAGEIIPSEETYYNLRQVRHRIHQVLITLLCICRRVQAGGGGMGTGVHSSNTKNGSLYSISNHISSILPNLSLLIKSIHTLWTPDVRTRLSQEWQVLYKPVEFEAAVDPSFAKAGNAALETQKGPSSLESRVTDVYTWIRHVRDGSYQLAGIISGFCDGFYVVINSNPSYLENILGLAPAMEHRHLRSILRLFVGPLIRNCPSALYMRILRPFLPSFLSLLLNRLDGGYKTMKDRDSGVSSAGASQGTEKDDIIFDQILRLLHREVGELVLSLVDEGQGQAAIAAAAALMEVKNGTAQAEGDNPNKGGVTGTQQGKELTEFVLACPDIGPVLVQLMCNAFIWPDSTASSRAMLSLQKMLAGDLLGIVLLALTSKSNPLESIASEAALLHLLRDIYMNLVTITPLVRQQLLRLPGINPADLDYVQETLLGKMMAEKKQRAMLKDLIKPCTGEEGADSIRALGGVVPSISRSAKSTWSEEQRQLCFEWLETTEFS</sequence>
<evidence type="ECO:0000313" key="5">
    <source>
        <dbReference type="Proteomes" id="UP000011087"/>
    </source>
</evidence>
<feature type="domain" description="Exportin-1/Importin-beta-like" evidence="1">
    <location>
        <begin position="99"/>
        <end position="254"/>
    </location>
</feature>
<dbReference type="RefSeq" id="XP_005831869.1">
    <property type="nucleotide sequence ID" value="XM_005831812.1"/>
</dbReference>
<dbReference type="OrthoDB" id="2215036at2759"/>
<dbReference type="GO" id="GO:0003723">
    <property type="term" value="F:RNA binding"/>
    <property type="evidence" value="ECO:0007669"/>
    <property type="project" value="TreeGrafter"/>
</dbReference>
<evidence type="ECO:0000259" key="1">
    <source>
        <dbReference type="Pfam" id="PF08389"/>
    </source>
</evidence>
<name>L1J9V8_GUITC</name>
<dbReference type="GeneID" id="17301422"/>
<dbReference type="eggNOG" id="KOG2020">
    <property type="taxonomic scope" value="Eukaryota"/>
</dbReference>
<organism evidence="3">
    <name type="scientific">Guillardia theta (strain CCMP2712)</name>
    <name type="common">Cryptophyte</name>
    <dbReference type="NCBI Taxonomy" id="905079"/>
    <lineage>
        <taxon>Eukaryota</taxon>
        <taxon>Cryptophyceae</taxon>
        <taxon>Pyrenomonadales</taxon>
        <taxon>Geminigeraceae</taxon>
        <taxon>Guillardia</taxon>
    </lineage>
</organism>
<reference evidence="5" key="2">
    <citation type="submission" date="2012-11" db="EMBL/GenBank/DDBJ databases">
        <authorList>
            <person name="Kuo A."/>
            <person name="Curtis B.A."/>
            <person name="Tanifuji G."/>
            <person name="Burki F."/>
            <person name="Gruber A."/>
            <person name="Irimia M."/>
            <person name="Maruyama S."/>
            <person name="Arias M.C."/>
            <person name="Ball S.G."/>
            <person name="Gile G.H."/>
            <person name="Hirakawa Y."/>
            <person name="Hopkins J.F."/>
            <person name="Rensing S.A."/>
            <person name="Schmutz J."/>
            <person name="Symeonidi A."/>
            <person name="Elias M."/>
            <person name="Eveleigh R.J."/>
            <person name="Herman E.K."/>
            <person name="Klute M.J."/>
            <person name="Nakayama T."/>
            <person name="Obornik M."/>
            <person name="Reyes-Prieto A."/>
            <person name="Armbrust E.V."/>
            <person name="Aves S.J."/>
            <person name="Beiko R.G."/>
            <person name="Coutinho P."/>
            <person name="Dacks J.B."/>
            <person name="Durnford D.G."/>
            <person name="Fast N.M."/>
            <person name="Green B.R."/>
            <person name="Grisdale C."/>
            <person name="Hempe F."/>
            <person name="Henrissat B."/>
            <person name="Hoppner M.P."/>
            <person name="Ishida K.-I."/>
            <person name="Kim E."/>
            <person name="Koreny L."/>
            <person name="Kroth P.G."/>
            <person name="Liu Y."/>
            <person name="Malik S.-B."/>
            <person name="Maier U.G."/>
            <person name="McRose D."/>
            <person name="Mock T."/>
            <person name="Neilson J.A."/>
            <person name="Onodera N.T."/>
            <person name="Poole A.M."/>
            <person name="Pritham E.J."/>
            <person name="Richards T.A."/>
            <person name="Rocap G."/>
            <person name="Roy S.W."/>
            <person name="Sarai C."/>
            <person name="Schaack S."/>
            <person name="Shirato S."/>
            <person name="Slamovits C.H."/>
            <person name="Spencer D.F."/>
            <person name="Suzuki S."/>
            <person name="Worden A.Z."/>
            <person name="Zauner S."/>
            <person name="Barry K."/>
            <person name="Bell C."/>
            <person name="Bharti A.K."/>
            <person name="Crow J.A."/>
            <person name="Grimwood J."/>
            <person name="Kramer R."/>
            <person name="Lindquist E."/>
            <person name="Lucas S."/>
            <person name="Salamov A."/>
            <person name="McFadden G.I."/>
            <person name="Lane C.E."/>
            <person name="Keeling P.J."/>
            <person name="Gray M.W."/>
            <person name="Grigoriev I.V."/>
            <person name="Archibald J.M."/>
        </authorList>
    </citation>
    <scope>NUCLEOTIDE SEQUENCE</scope>
    <source>
        <strain evidence="5">CCMP2712</strain>
    </source>
</reference>
<dbReference type="EMBL" id="JH993002">
    <property type="protein sequence ID" value="EKX44889.1"/>
    <property type="molecule type" value="Genomic_DNA"/>
</dbReference>
<dbReference type="GO" id="GO:0005049">
    <property type="term" value="F:nuclear export signal receptor activity"/>
    <property type="evidence" value="ECO:0007669"/>
    <property type="project" value="InterPro"/>
</dbReference>
<dbReference type="OMA" id="IAKRSWG"/>
<dbReference type="Pfam" id="PF19273">
    <property type="entry name" value="Exportin-5"/>
    <property type="match status" value="1"/>
</dbReference>
<dbReference type="Proteomes" id="UP000011087">
    <property type="component" value="Unassembled WGS sequence"/>
</dbReference>
<keyword evidence="5" id="KW-1185">Reference proteome</keyword>
<evidence type="ECO:0000313" key="3">
    <source>
        <dbReference type="EMBL" id="EKX44889.1"/>
    </source>
</evidence>
<dbReference type="Gene3D" id="1.25.10.10">
    <property type="entry name" value="Leucine-rich Repeat Variant"/>
    <property type="match status" value="1"/>
</dbReference>
<dbReference type="InterPro" id="IPR013598">
    <property type="entry name" value="Exportin-1/Importin-b-like"/>
</dbReference>
<reference evidence="3 5" key="1">
    <citation type="journal article" date="2012" name="Nature">
        <title>Algal genomes reveal evolutionary mosaicism and the fate of nucleomorphs.</title>
        <authorList>
            <consortium name="DOE Joint Genome Institute"/>
            <person name="Curtis B.A."/>
            <person name="Tanifuji G."/>
            <person name="Burki F."/>
            <person name="Gruber A."/>
            <person name="Irimia M."/>
            <person name="Maruyama S."/>
            <person name="Arias M.C."/>
            <person name="Ball S.G."/>
            <person name="Gile G.H."/>
            <person name="Hirakawa Y."/>
            <person name="Hopkins J.F."/>
            <person name="Kuo A."/>
            <person name="Rensing S.A."/>
            <person name="Schmutz J."/>
            <person name="Symeonidi A."/>
            <person name="Elias M."/>
            <person name="Eveleigh R.J."/>
            <person name="Herman E.K."/>
            <person name="Klute M.J."/>
            <person name="Nakayama T."/>
            <person name="Obornik M."/>
            <person name="Reyes-Prieto A."/>
            <person name="Armbrust E.V."/>
            <person name="Aves S.J."/>
            <person name="Beiko R.G."/>
            <person name="Coutinho P."/>
            <person name="Dacks J.B."/>
            <person name="Durnford D.G."/>
            <person name="Fast N.M."/>
            <person name="Green B.R."/>
            <person name="Grisdale C.J."/>
            <person name="Hempel F."/>
            <person name="Henrissat B."/>
            <person name="Hoppner M.P."/>
            <person name="Ishida K."/>
            <person name="Kim E."/>
            <person name="Koreny L."/>
            <person name="Kroth P.G."/>
            <person name="Liu Y."/>
            <person name="Malik S.B."/>
            <person name="Maier U.G."/>
            <person name="McRose D."/>
            <person name="Mock T."/>
            <person name="Neilson J.A."/>
            <person name="Onodera N.T."/>
            <person name="Poole A.M."/>
            <person name="Pritham E.J."/>
            <person name="Richards T.A."/>
            <person name="Rocap G."/>
            <person name="Roy S.W."/>
            <person name="Sarai C."/>
            <person name="Schaack S."/>
            <person name="Shirato S."/>
            <person name="Slamovits C.H."/>
            <person name="Spencer D.F."/>
            <person name="Suzuki S."/>
            <person name="Worden A.Z."/>
            <person name="Zauner S."/>
            <person name="Barry K."/>
            <person name="Bell C."/>
            <person name="Bharti A.K."/>
            <person name="Crow J.A."/>
            <person name="Grimwood J."/>
            <person name="Kramer R."/>
            <person name="Lindquist E."/>
            <person name="Lucas S."/>
            <person name="Salamov A."/>
            <person name="McFadden G.I."/>
            <person name="Lane C.E."/>
            <person name="Keeling P.J."/>
            <person name="Gray M.W."/>
            <person name="Grigoriev I.V."/>
            <person name="Archibald J.M."/>
        </authorList>
    </citation>
    <scope>NUCLEOTIDE SEQUENCE</scope>
    <source>
        <strain evidence="3 5">CCMP2712</strain>
    </source>
</reference>
<dbReference type="SUPFAM" id="SSF48371">
    <property type="entry name" value="ARM repeat"/>
    <property type="match status" value="1"/>
</dbReference>
<dbReference type="AlphaFoldDB" id="L1J9V8"/>
<dbReference type="InterPro" id="IPR045478">
    <property type="entry name" value="Exportin-5_C"/>
</dbReference>
<evidence type="ECO:0000313" key="4">
    <source>
        <dbReference type="EnsemblProtists" id="EKX44889"/>
    </source>
</evidence>
<feature type="domain" description="Exportin-5 C-terminal" evidence="2">
    <location>
        <begin position="289"/>
        <end position="1121"/>
    </location>
</feature>
<accession>L1J9V8</accession>
<gene>
    <name evidence="3" type="ORF">GUITHDRAFT_163474</name>
</gene>
<dbReference type="EnsemblProtists" id="EKX44889">
    <property type="protein sequence ID" value="EKX44889"/>
    <property type="gene ID" value="GUITHDRAFT_163474"/>
</dbReference>
<dbReference type="InterPro" id="IPR011989">
    <property type="entry name" value="ARM-like"/>
</dbReference>
<dbReference type="GO" id="GO:0042565">
    <property type="term" value="C:RNA nuclear export complex"/>
    <property type="evidence" value="ECO:0007669"/>
    <property type="project" value="TreeGrafter"/>
</dbReference>
<dbReference type="GO" id="GO:0006405">
    <property type="term" value="P:RNA export from nucleus"/>
    <property type="evidence" value="ECO:0007669"/>
    <property type="project" value="TreeGrafter"/>
</dbReference>
<dbReference type="Pfam" id="PF08389">
    <property type="entry name" value="Xpo1"/>
    <property type="match status" value="1"/>
</dbReference>
<dbReference type="KEGG" id="gtt:GUITHDRAFT_163474"/>
<dbReference type="PANTHER" id="PTHR11223">
    <property type="entry name" value="EXPORTIN 1/5"/>
    <property type="match status" value="1"/>
</dbReference>
<proteinExistence type="predicted"/>
<dbReference type="STRING" id="905079.L1J9V8"/>
<dbReference type="GO" id="GO:0006611">
    <property type="term" value="P:protein export from nucleus"/>
    <property type="evidence" value="ECO:0007669"/>
    <property type="project" value="InterPro"/>
</dbReference>
<dbReference type="PANTHER" id="PTHR11223:SF3">
    <property type="entry name" value="EXPORTIN-5"/>
    <property type="match status" value="1"/>
</dbReference>
<reference evidence="4" key="3">
    <citation type="submission" date="2016-03" db="UniProtKB">
        <authorList>
            <consortium name="EnsemblProtists"/>
        </authorList>
    </citation>
    <scope>IDENTIFICATION</scope>
</reference>
<dbReference type="HOGENOM" id="CLU_007416_0_0_1"/>
<dbReference type="GO" id="GO:0005634">
    <property type="term" value="C:nucleus"/>
    <property type="evidence" value="ECO:0007669"/>
    <property type="project" value="TreeGrafter"/>
</dbReference>
<dbReference type="InterPro" id="IPR016024">
    <property type="entry name" value="ARM-type_fold"/>
</dbReference>
<protein>
    <submittedName>
        <fullName evidence="3 4">Uncharacterized protein</fullName>
    </submittedName>
</protein>